<feature type="transmembrane region" description="Helical" evidence="10">
    <location>
        <begin position="94"/>
        <end position="115"/>
    </location>
</feature>
<accession>A0A291HJW6</accession>
<dbReference type="InterPro" id="IPR016169">
    <property type="entry name" value="FAD-bd_PCMH_sub2"/>
</dbReference>
<evidence type="ECO:0000256" key="4">
    <source>
        <dbReference type="ARBA" id="ARBA00022737"/>
    </source>
</evidence>
<dbReference type="PROSITE" id="PS51371">
    <property type="entry name" value="CBS"/>
    <property type="match status" value="2"/>
</dbReference>
<keyword evidence="14" id="KW-1185">Reference proteome</keyword>
<evidence type="ECO:0000256" key="1">
    <source>
        <dbReference type="ARBA" id="ARBA00004651"/>
    </source>
</evidence>
<reference evidence="14" key="1">
    <citation type="submission" date="2015-09" db="EMBL/GenBank/DDBJ databases">
        <authorList>
            <person name="Shao Z."/>
            <person name="Wang L."/>
        </authorList>
    </citation>
    <scope>NUCLEOTIDE SEQUENCE [LARGE SCALE GENOMIC DNA]</scope>
    <source>
        <strain evidence="14">F13-1</strain>
    </source>
</reference>
<evidence type="ECO:0000259" key="11">
    <source>
        <dbReference type="PROSITE" id="PS51371"/>
    </source>
</evidence>
<evidence type="ECO:0000256" key="5">
    <source>
        <dbReference type="ARBA" id="ARBA00022989"/>
    </source>
</evidence>
<dbReference type="InterPro" id="IPR002550">
    <property type="entry name" value="CNNM"/>
</dbReference>
<dbReference type="SUPFAM" id="SSF54631">
    <property type="entry name" value="CBS-domain pair"/>
    <property type="match status" value="1"/>
</dbReference>
<dbReference type="PROSITE" id="PS51846">
    <property type="entry name" value="CNNM"/>
    <property type="match status" value="1"/>
</dbReference>
<evidence type="ECO:0000259" key="12">
    <source>
        <dbReference type="PROSITE" id="PS51846"/>
    </source>
</evidence>
<dbReference type="GO" id="GO:0005886">
    <property type="term" value="C:plasma membrane"/>
    <property type="evidence" value="ECO:0007669"/>
    <property type="project" value="UniProtKB-SubCell"/>
</dbReference>
<dbReference type="SMART" id="SM01091">
    <property type="entry name" value="CorC_HlyC"/>
    <property type="match status" value="1"/>
</dbReference>
<evidence type="ECO:0000256" key="10">
    <source>
        <dbReference type="SAM" id="Phobius"/>
    </source>
</evidence>
<evidence type="ECO:0000256" key="9">
    <source>
        <dbReference type="PROSITE-ProRule" id="PRU01193"/>
    </source>
</evidence>
<dbReference type="SUPFAM" id="SSF56176">
    <property type="entry name" value="FAD-binding/transporter-associated domain-like"/>
    <property type="match status" value="1"/>
</dbReference>
<dbReference type="Gene3D" id="3.30.465.10">
    <property type="match status" value="1"/>
</dbReference>
<evidence type="ECO:0000256" key="8">
    <source>
        <dbReference type="PROSITE-ProRule" id="PRU00703"/>
    </source>
</evidence>
<feature type="domain" description="CBS" evidence="11">
    <location>
        <begin position="215"/>
        <end position="276"/>
    </location>
</feature>
<proteinExistence type="predicted"/>
<dbReference type="InterPro" id="IPR051676">
    <property type="entry name" value="UPF0053_domain"/>
</dbReference>
<feature type="transmembrane region" description="Helical" evidence="10">
    <location>
        <begin position="55"/>
        <end position="74"/>
    </location>
</feature>
<dbReference type="AlphaFoldDB" id="A0A291HJW6"/>
<dbReference type="SMART" id="SM00116">
    <property type="entry name" value="CBS"/>
    <property type="match status" value="2"/>
</dbReference>
<gene>
    <name evidence="13" type="ORF">AN401_00545</name>
</gene>
<dbReference type="InterPro" id="IPR000644">
    <property type="entry name" value="CBS_dom"/>
</dbReference>
<dbReference type="EMBL" id="CP012621">
    <property type="protein sequence ID" value="ATG72516.1"/>
    <property type="molecule type" value="Genomic_DNA"/>
</dbReference>
<name>A0A291HJW6_9GAMM</name>
<dbReference type="Pfam" id="PF01595">
    <property type="entry name" value="CNNM"/>
    <property type="match status" value="1"/>
</dbReference>
<organism evidence="13 14">
    <name type="scientific">Zobellella denitrificans</name>
    <dbReference type="NCBI Taxonomy" id="347534"/>
    <lineage>
        <taxon>Bacteria</taxon>
        <taxon>Pseudomonadati</taxon>
        <taxon>Pseudomonadota</taxon>
        <taxon>Gammaproteobacteria</taxon>
        <taxon>Aeromonadales</taxon>
        <taxon>Aeromonadaceae</taxon>
        <taxon>Zobellella</taxon>
    </lineage>
</organism>
<dbReference type="InterPro" id="IPR046342">
    <property type="entry name" value="CBS_dom_sf"/>
</dbReference>
<sequence length="439" mass="47450">MEFVLLIALILCNGLFAMAEIALVTARKSRLQRLADEGDRAAAVAVRLGREPTQFLSTVQIGITAIGLLNGIVGEAVLAGPLAGLLREAGLSPGASAIAATVMVVAGITYVSIVVGELVPKRLAQFNAEGIARRVARPVSWLAQLSRPFVWLLSVSTDGLLRLLGQQAPGGSHLTEEDIDAMLVEGSLSGVIEPYEHDMVRKIFRLDDRRILSLMTPRSDIVFLDIDHPRELMLARVNDSEHSCFPVCRGDIQEVLGVVTAKQLLRQQLSASPPALGELLQPAVFVPESQTGLQLLAQFRRSGIRMVFVVDEYGDVLGLVTQQDLLEALAGEFSSPEPGEAWAVQREDGSWLLDGLLPVHELQDRLGLKRLPGDGRGRYHTLGGMLLWLWGRMPGTGEHLDWEGWRLEVVDLDGNRIDKVLASPLADAGGQASAGGETP</sequence>
<dbReference type="InterPro" id="IPR036318">
    <property type="entry name" value="FAD-bd_PCMH-like_sf"/>
</dbReference>
<dbReference type="PANTHER" id="PTHR43099:SF5">
    <property type="entry name" value="HLYC_CORC FAMILY TRANSPORTER"/>
    <property type="match status" value="1"/>
</dbReference>
<keyword evidence="6 8" id="KW-0129">CBS domain</keyword>
<evidence type="ECO:0008006" key="15">
    <source>
        <dbReference type="Google" id="ProtNLM"/>
    </source>
</evidence>
<dbReference type="Pfam" id="PF00571">
    <property type="entry name" value="CBS"/>
    <property type="match status" value="1"/>
</dbReference>
<feature type="domain" description="CNNM transmembrane" evidence="12">
    <location>
        <begin position="1"/>
        <end position="196"/>
    </location>
</feature>
<dbReference type="Pfam" id="PF03471">
    <property type="entry name" value="CorC_HlyC"/>
    <property type="match status" value="1"/>
</dbReference>
<feature type="transmembrane region" description="Helical" evidence="10">
    <location>
        <begin position="6"/>
        <end position="26"/>
    </location>
</feature>
<keyword evidence="5 9" id="KW-1133">Transmembrane helix</keyword>
<dbReference type="CDD" id="cd04590">
    <property type="entry name" value="CBS_pair_CorC_HlyC_assoc"/>
    <property type="match status" value="1"/>
</dbReference>
<dbReference type="Proteomes" id="UP000217763">
    <property type="component" value="Chromosome"/>
</dbReference>
<dbReference type="PANTHER" id="PTHR43099">
    <property type="entry name" value="UPF0053 PROTEIN YRKA"/>
    <property type="match status" value="1"/>
</dbReference>
<dbReference type="InterPro" id="IPR005170">
    <property type="entry name" value="Transptr-assoc_dom"/>
</dbReference>
<evidence type="ECO:0000256" key="3">
    <source>
        <dbReference type="ARBA" id="ARBA00022692"/>
    </source>
</evidence>
<evidence type="ECO:0000256" key="2">
    <source>
        <dbReference type="ARBA" id="ARBA00022475"/>
    </source>
</evidence>
<feature type="domain" description="CBS" evidence="11">
    <location>
        <begin position="279"/>
        <end position="335"/>
    </location>
</feature>
<keyword evidence="2" id="KW-1003">Cell membrane</keyword>
<evidence type="ECO:0000256" key="7">
    <source>
        <dbReference type="ARBA" id="ARBA00023136"/>
    </source>
</evidence>
<dbReference type="RefSeq" id="WP_096778272.1">
    <property type="nucleotide sequence ID" value="NZ_CP012621.1"/>
</dbReference>
<evidence type="ECO:0000256" key="6">
    <source>
        <dbReference type="ARBA" id="ARBA00023122"/>
    </source>
</evidence>
<evidence type="ECO:0000313" key="13">
    <source>
        <dbReference type="EMBL" id="ATG72516.1"/>
    </source>
</evidence>
<dbReference type="Gene3D" id="3.10.580.10">
    <property type="entry name" value="CBS-domain"/>
    <property type="match status" value="1"/>
</dbReference>
<dbReference type="InterPro" id="IPR044751">
    <property type="entry name" value="Ion_transp-like_CBS"/>
</dbReference>
<dbReference type="GO" id="GO:0050660">
    <property type="term" value="F:flavin adenine dinucleotide binding"/>
    <property type="evidence" value="ECO:0007669"/>
    <property type="project" value="InterPro"/>
</dbReference>
<evidence type="ECO:0000313" key="14">
    <source>
        <dbReference type="Proteomes" id="UP000217763"/>
    </source>
</evidence>
<dbReference type="KEGG" id="zdf:AN401_00545"/>
<keyword evidence="4" id="KW-0677">Repeat</keyword>
<comment type="subcellular location">
    <subcellularLocation>
        <location evidence="1">Cell membrane</location>
        <topology evidence="1">Multi-pass membrane protein</topology>
    </subcellularLocation>
</comment>
<keyword evidence="7 9" id="KW-0472">Membrane</keyword>
<protein>
    <recommendedName>
        <fullName evidence="15">Hemolysin</fullName>
    </recommendedName>
</protein>
<keyword evidence="3 9" id="KW-0812">Transmembrane</keyword>